<dbReference type="EMBL" id="SJPM01000007">
    <property type="protein sequence ID" value="TWT94989.1"/>
    <property type="molecule type" value="Genomic_DNA"/>
</dbReference>
<keyword evidence="2" id="KW-1185">Reference proteome</keyword>
<dbReference type="SUPFAM" id="SSF53649">
    <property type="entry name" value="Alkaline phosphatase-like"/>
    <property type="match status" value="1"/>
</dbReference>
<proteinExistence type="predicted"/>
<evidence type="ECO:0000313" key="1">
    <source>
        <dbReference type="EMBL" id="TWT94989.1"/>
    </source>
</evidence>
<sequence length="466" mass="50545">MFADDRCSRRESLRRSSSGFGLLALAGLNARNASAAAPPAKVKTVILCYMSGGVSHVDSFDPKPKLRELHGKPMPVEVQRTQFNNNGNVFASPFEFKKCGQSGIEISSIFPGLREVADELSVIRSMTTPVNEHAQGNFAMHSGFPFLGYPSAGAWLSYGLGSANENLPSYVVLQSGDAVAPHGGVGLFSSGFLPAQHQASILKADKQPAISNIKPAQADKIQTHWLDFVHRQDTGFNIELGGNQNVEAAIENYETAFRMQSAVPDVCDISGESQATRKRYGLDDSDPEKAAYARQALLARRLTEKGVRFIELSCLTKRIGAGGAANPWDQHGDLEQGHRAMAYQVDQPIAALIKDLRERGLLDQTLIVFTGEFGRTPFTQGSNGRDHNPFGFSVWLAGGGVKGGTTYGATDDLGYHAVENPASIYDLWATVLHQVGIDHKALTYRYAGRDVRLTDVHGEVLRDILA</sequence>
<dbReference type="InterPro" id="IPR010869">
    <property type="entry name" value="DUF1501"/>
</dbReference>
<dbReference type="RefSeq" id="WP_146578940.1">
    <property type="nucleotide sequence ID" value="NZ_SJPM01000007.1"/>
</dbReference>
<dbReference type="PANTHER" id="PTHR43737:SF1">
    <property type="entry name" value="DUF1501 DOMAIN-CONTAINING PROTEIN"/>
    <property type="match status" value="1"/>
</dbReference>
<dbReference type="Pfam" id="PF07394">
    <property type="entry name" value="DUF1501"/>
    <property type="match status" value="1"/>
</dbReference>
<reference evidence="1 2" key="1">
    <citation type="submission" date="2019-02" db="EMBL/GenBank/DDBJ databases">
        <title>Deep-cultivation of Planctomycetes and their phenomic and genomic characterization uncovers novel biology.</title>
        <authorList>
            <person name="Wiegand S."/>
            <person name="Jogler M."/>
            <person name="Boedeker C."/>
            <person name="Pinto D."/>
            <person name="Vollmers J."/>
            <person name="Rivas-Marin E."/>
            <person name="Kohn T."/>
            <person name="Peeters S.H."/>
            <person name="Heuer A."/>
            <person name="Rast P."/>
            <person name="Oberbeckmann S."/>
            <person name="Bunk B."/>
            <person name="Jeske O."/>
            <person name="Meyerdierks A."/>
            <person name="Storesund J.E."/>
            <person name="Kallscheuer N."/>
            <person name="Luecker S."/>
            <person name="Lage O.M."/>
            <person name="Pohl T."/>
            <person name="Merkel B.J."/>
            <person name="Hornburger P."/>
            <person name="Mueller R.-W."/>
            <person name="Bruemmer F."/>
            <person name="Labrenz M."/>
            <person name="Spormann A.M."/>
            <person name="Op Den Camp H."/>
            <person name="Overmann J."/>
            <person name="Amann R."/>
            <person name="Jetten M.S.M."/>
            <person name="Mascher T."/>
            <person name="Medema M.H."/>
            <person name="Devos D.P."/>
            <person name="Kaster A.-K."/>
            <person name="Ovreas L."/>
            <person name="Rohde M."/>
            <person name="Galperin M.Y."/>
            <person name="Jogler C."/>
        </authorList>
    </citation>
    <scope>NUCLEOTIDE SEQUENCE [LARGE SCALE GENOMIC DNA]</scope>
    <source>
        <strain evidence="1 2">Pla100</strain>
    </source>
</reference>
<organism evidence="1 2">
    <name type="scientific">Neorhodopirellula pilleata</name>
    <dbReference type="NCBI Taxonomy" id="2714738"/>
    <lineage>
        <taxon>Bacteria</taxon>
        <taxon>Pseudomonadati</taxon>
        <taxon>Planctomycetota</taxon>
        <taxon>Planctomycetia</taxon>
        <taxon>Pirellulales</taxon>
        <taxon>Pirellulaceae</taxon>
        <taxon>Neorhodopirellula</taxon>
    </lineage>
</organism>
<name>A0A5C6A652_9BACT</name>
<accession>A0A5C6A652</accession>
<dbReference type="AlphaFoldDB" id="A0A5C6A652"/>
<dbReference type="OrthoDB" id="127333at2"/>
<dbReference type="PROSITE" id="PS51318">
    <property type="entry name" value="TAT"/>
    <property type="match status" value="1"/>
</dbReference>
<evidence type="ECO:0008006" key="3">
    <source>
        <dbReference type="Google" id="ProtNLM"/>
    </source>
</evidence>
<dbReference type="InterPro" id="IPR017850">
    <property type="entry name" value="Alkaline_phosphatase_core_sf"/>
</dbReference>
<gene>
    <name evidence="1" type="ORF">Pla100_35680</name>
</gene>
<protein>
    <recommendedName>
        <fullName evidence="3">Sulfatase</fullName>
    </recommendedName>
</protein>
<dbReference type="InterPro" id="IPR006311">
    <property type="entry name" value="TAT_signal"/>
</dbReference>
<comment type="caution">
    <text evidence="1">The sequence shown here is derived from an EMBL/GenBank/DDBJ whole genome shotgun (WGS) entry which is preliminary data.</text>
</comment>
<dbReference type="Gene3D" id="3.40.720.10">
    <property type="entry name" value="Alkaline Phosphatase, subunit A"/>
    <property type="match status" value="1"/>
</dbReference>
<evidence type="ECO:0000313" key="2">
    <source>
        <dbReference type="Proteomes" id="UP000316213"/>
    </source>
</evidence>
<dbReference type="Proteomes" id="UP000316213">
    <property type="component" value="Unassembled WGS sequence"/>
</dbReference>
<dbReference type="PANTHER" id="PTHR43737">
    <property type="entry name" value="BLL7424 PROTEIN"/>
    <property type="match status" value="1"/>
</dbReference>